<evidence type="ECO:0000256" key="1">
    <source>
        <dbReference type="SAM" id="MobiDB-lite"/>
    </source>
</evidence>
<feature type="non-terminal residue" evidence="2">
    <location>
        <position position="1"/>
    </location>
</feature>
<evidence type="ECO:0000313" key="2">
    <source>
        <dbReference type="EMBL" id="GIY55811.1"/>
    </source>
</evidence>
<dbReference type="EMBL" id="BPLQ01011125">
    <property type="protein sequence ID" value="GIY55811.1"/>
    <property type="molecule type" value="Genomic_DNA"/>
</dbReference>
<feature type="compositionally biased region" description="Basic and acidic residues" evidence="1">
    <location>
        <begin position="49"/>
        <end position="62"/>
    </location>
</feature>
<keyword evidence="3" id="KW-1185">Reference proteome</keyword>
<organism evidence="2 3">
    <name type="scientific">Caerostris darwini</name>
    <dbReference type="NCBI Taxonomy" id="1538125"/>
    <lineage>
        <taxon>Eukaryota</taxon>
        <taxon>Metazoa</taxon>
        <taxon>Ecdysozoa</taxon>
        <taxon>Arthropoda</taxon>
        <taxon>Chelicerata</taxon>
        <taxon>Arachnida</taxon>
        <taxon>Araneae</taxon>
        <taxon>Araneomorphae</taxon>
        <taxon>Entelegynae</taxon>
        <taxon>Araneoidea</taxon>
        <taxon>Araneidae</taxon>
        <taxon>Caerostris</taxon>
    </lineage>
</organism>
<gene>
    <name evidence="2" type="ORF">CDAR_248321</name>
</gene>
<comment type="caution">
    <text evidence="2">The sequence shown here is derived from an EMBL/GenBank/DDBJ whole genome shotgun (WGS) entry which is preliminary data.</text>
</comment>
<accession>A0AAV4UDE2</accession>
<proteinExistence type="predicted"/>
<name>A0AAV4UDE2_9ARAC</name>
<dbReference type="Proteomes" id="UP001054837">
    <property type="component" value="Unassembled WGS sequence"/>
</dbReference>
<sequence length="62" mass="6870">NYNNAIPPPLDAPTGLSIFPKGQRTHYSAWRGIRIKRASPQGDGGPLSHLKDIPGEHHHTRH</sequence>
<protein>
    <submittedName>
        <fullName evidence="2">Uncharacterized protein</fullName>
    </submittedName>
</protein>
<dbReference type="AlphaFoldDB" id="A0AAV4UDE2"/>
<reference evidence="2 3" key="1">
    <citation type="submission" date="2021-06" db="EMBL/GenBank/DDBJ databases">
        <title>Caerostris darwini draft genome.</title>
        <authorList>
            <person name="Kono N."/>
            <person name="Arakawa K."/>
        </authorList>
    </citation>
    <scope>NUCLEOTIDE SEQUENCE [LARGE SCALE GENOMIC DNA]</scope>
</reference>
<feature type="region of interest" description="Disordered" evidence="1">
    <location>
        <begin position="36"/>
        <end position="62"/>
    </location>
</feature>
<evidence type="ECO:0000313" key="3">
    <source>
        <dbReference type="Proteomes" id="UP001054837"/>
    </source>
</evidence>